<protein>
    <submittedName>
        <fullName evidence="1">DUF3050 domain-containing protein</fullName>
    </submittedName>
</protein>
<comment type="caution">
    <text evidence="1">The sequence shown here is derived from an EMBL/GenBank/DDBJ whole genome shotgun (WGS) entry which is preliminary data.</text>
</comment>
<organism evidence="1 2">
    <name type="scientific">Dendronalium phyllosphericum CENA369</name>
    <dbReference type="NCBI Taxonomy" id="1725256"/>
    <lineage>
        <taxon>Bacteria</taxon>
        <taxon>Bacillati</taxon>
        <taxon>Cyanobacteriota</taxon>
        <taxon>Cyanophyceae</taxon>
        <taxon>Nostocales</taxon>
        <taxon>Nostocaceae</taxon>
        <taxon>Dendronalium</taxon>
        <taxon>Dendronalium phyllosphericum</taxon>
    </lineage>
</organism>
<dbReference type="RefSeq" id="WP_214434814.1">
    <property type="nucleotide sequence ID" value="NZ_CAWPUQ010000146.1"/>
</dbReference>
<evidence type="ECO:0000313" key="1">
    <source>
        <dbReference type="EMBL" id="MBH8576070.1"/>
    </source>
</evidence>
<dbReference type="EMBL" id="JAECZA010000220">
    <property type="protein sequence ID" value="MBH8576070.1"/>
    <property type="molecule type" value="Genomic_DNA"/>
</dbReference>
<evidence type="ECO:0000313" key="2">
    <source>
        <dbReference type="Proteomes" id="UP000662314"/>
    </source>
</evidence>
<dbReference type="Pfam" id="PF11251">
    <property type="entry name" value="DUF3050"/>
    <property type="match status" value="1"/>
</dbReference>
<dbReference type="AlphaFoldDB" id="A0A8J7I748"/>
<dbReference type="SUPFAM" id="SSF48613">
    <property type="entry name" value="Heme oxygenase-like"/>
    <property type="match status" value="1"/>
</dbReference>
<dbReference type="Gene3D" id="1.20.910.10">
    <property type="entry name" value="Heme oxygenase-like"/>
    <property type="match status" value="1"/>
</dbReference>
<gene>
    <name evidence="1" type="ORF">I8752_24350</name>
</gene>
<reference evidence="1 2" key="1">
    <citation type="journal article" date="2021" name="Int. J. Syst. Evol. Microbiol.">
        <title>Amazonocrinis nigriterrae gen. nov., sp. nov., Atlanticothrix silvestris gen. nov., sp. nov. and Dendronalium phyllosphericum gen. nov., sp. nov., nostocacean cyanobacteria from Brazilian environments.</title>
        <authorList>
            <person name="Alvarenga D.O."/>
            <person name="Andreote A.P.D."/>
            <person name="Branco L.H.Z."/>
            <person name="Delbaje E."/>
            <person name="Cruz R.B."/>
            <person name="Varani A.M."/>
            <person name="Fiore M.F."/>
        </authorList>
    </citation>
    <scope>NUCLEOTIDE SEQUENCE [LARGE SCALE GENOMIC DNA]</scope>
    <source>
        <strain evidence="1 2">CENA369</strain>
    </source>
</reference>
<accession>A0A8J7I748</accession>
<proteinExistence type="predicted"/>
<dbReference type="Proteomes" id="UP000662314">
    <property type="component" value="Unassembled WGS sequence"/>
</dbReference>
<name>A0A8J7I748_9NOST</name>
<sequence length="279" mass="31508">MNIFQIKTTKGNNKPAISSGIDPYMWLVEKIEPTRTDLLNHSVYKQLGDIASVRIFMESHIFAIWDFMSLIKTLQQRVTCLDVPWLPPTDINSARMVNEIVLAEETDEVTPGHYTSHFDLYLTAMSEIGADSSSIRKFIDSLQQGFSAEEALAPLSIPESTKTFVLSTLTTVNKSTHEVAAAFLLGREDIVPAMFRQILASLESSHVFTYKSLQLYLDRHTFLDEDQHVPMGQKLLKNLCGDDPLKWEQALHSAHNALKVRCSLWDGVAQSIQENRENP</sequence>
<keyword evidence="2" id="KW-1185">Reference proteome</keyword>
<dbReference type="InterPro" id="IPR024423">
    <property type="entry name" value="DUF3050"/>
</dbReference>
<dbReference type="InterPro" id="IPR016084">
    <property type="entry name" value="Haem_Oase-like_multi-hlx"/>
</dbReference>